<dbReference type="AlphaFoldDB" id="A0A9Q4GI15"/>
<dbReference type="PANTHER" id="PTHR38462:SF1">
    <property type="entry name" value="YPRB RIBONUCLEASE H-LIKE DOMAIN-CONTAINING PROTEIN"/>
    <property type="match status" value="1"/>
</dbReference>
<dbReference type="InterPro" id="IPR036397">
    <property type="entry name" value="RNaseH_sf"/>
</dbReference>
<dbReference type="InterPro" id="IPR012337">
    <property type="entry name" value="RNaseH-like_sf"/>
</dbReference>
<keyword evidence="3" id="KW-1185">Reference proteome</keyword>
<sequence length="251" mass="28701">MRVENSFIPVRGVGEKTEKRLWHDGIADWERFEESEALGERRRERVLGFVDEARDALERRDVSFFGDALPDPELWRMYRNFDDGACFFDIETTGLDAERNKVTTVSFHRDGDTKTLVRGDDLTPGNVSAEFEASDLVVSYNGRRFDEPFLETDLGVSFEVPHIDLMYLCRRVGLTGGLKGAEEALGVGRDGVEDIDGREAVRLWHAYEDGDTEALERLVRYNRYDTENLRVVLEEVHDRVSEEVLGSSLET</sequence>
<accession>A0A9Q4GI15</accession>
<dbReference type="PANTHER" id="PTHR38462">
    <property type="entry name" value="EXONUCLEASE-LIKE PROTEIN"/>
    <property type="match status" value="1"/>
</dbReference>
<protein>
    <submittedName>
        <fullName evidence="2">Ribonuclease H-like domain-containing protein</fullName>
    </submittedName>
</protein>
<evidence type="ECO:0000259" key="1">
    <source>
        <dbReference type="Pfam" id="PF13482"/>
    </source>
</evidence>
<dbReference type="EMBL" id="RKLV01000001">
    <property type="protein sequence ID" value="MCX2817866.1"/>
    <property type="molecule type" value="Genomic_DNA"/>
</dbReference>
<dbReference type="GO" id="GO:0003676">
    <property type="term" value="F:nucleic acid binding"/>
    <property type="evidence" value="ECO:0007669"/>
    <property type="project" value="InterPro"/>
</dbReference>
<comment type="caution">
    <text evidence="2">The sequence shown here is derived from an EMBL/GenBank/DDBJ whole genome shotgun (WGS) entry which is preliminary data.</text>
</comment>
<evidence type="ECO:0000313" key="3">
    <source>
        <dbReference type="Proteomes" id="UP001149411"/>
    </source>
</evidence>
<feature type="domain" description="YprB ribonuclease H-like" evidence="1">
    <location>
        <begin position="86"/>
        <end position="234"/>
    </location>
</feature>
<name>A0A9Q4GI15_9EURY</name>
<dbReference type="Proteomes" id="UP001149411">
    <property type="component" value="Unassembled WGS sequence"/>
</dbReference>
<dbReference type="Gene3D" id="3.30.420.10">
    <property type="entry name" value="Ribonuclease H-like superfamily/Ribonuclease H"/>
    <property type="match status" value="1"/>
</dbReference>
<dbReference type="Pfam" id="PF13482">
    <property type="entry name" value="RNase_H_2"/>
    <property type="match status" value="1"/>
</dbReference>
<gene>
    <name evidence="2" type="ORF">EGH25_00600</name>
</gene>
<dbReference type="RefSeq" id="WP_266085375.1">
    <property type="nucleotide sequence ID" value="NZ_RKLV01000001.1"/>
</dbReference>
<dbReference type="InterPro" id="IPR038720">
    <property type="entry name" value="YprB_RNase_H-like_dom"/>
</dbReference>
<proteinExistence type="predicted"/>
<reference evidence="2" key="1">
    <citation type="submission" date="2022-09" db="EMBL/GenBank/DDBJ databases">
        <title>Haloadaptaus new haloarchaeum isolated from saline soil.</title>
        <authorList>
            <person name="Duran-Viseras A."/>
            <person name="Sanchez-Porro C."/>
            <person name="Ventosa A."/>
        </authorList>
    </citation>
    <scope>NUCLEOTIDE SEQUENCE</scope>
    <source>
        <strain evidence="2">F3-133</strain>
    </source>
</reference>
<dbReference type="SUPFAM" id="SSF53098">
    <property type="entry name" value="Ribonuclease H-like"/>
    <property type="match status" value="1"/>
</dbReference>
<organism evidence="2 3">
    <name type="scientific">Halorutilus salinus</name>
    <dbReference type="NCBI Taxonomy" id="2487751"/>
    <lineage>
        <taxon>Archaea</taxon>
        <taxon>Methanobacteriati</taxon>
        <taxon>Methanobacteriota</taxon>
        <taxon>Stenosarchaea group</taxon>
        <taxon>Halobacteria</taxon>
        <taxon>Halorutilales</taxon>
        <taxon>Halorutilaceae</taxon>
        <taxon>Halorutilus</taxon>
    </lineage>
</organism>
<evidence type="ECO:0000313" key="2">
    <source>
        <dbReference type="EMBL" id="MCX2817866.1"/>
    </source>
</evidence>